<dbReference type="Proteomes" id="UP001172386">
    <property type="component" value="Unassembled WGS sequence"/>
</dbReference>
<comment type="caution">
    <text evidence="1">The sequence shown here is derived from an EMBL/GenBank/DDBJ whole genome shotgun (WGS) entry which is preliminary data.</text>
</comment>
<organism evidence="1 2">
    <name type="scientific">Neophaeococcomyces mojaviensis</name>
    <dbReference type="NCBI Taxonomy" id="3383035"/>
    <lineage>
        <taxon>Eukaryota</taxon>
        <taxon>Fungi</taxon>
        <taxon>Dikarya</taxon>
        <taxon>Ascomycota</taxon>
        <taxon>Pezizomycotina</taxon>
        <taxon>Eurotiomycetes</taxon>
        <taxon>Chaetothyriomycetidae</taxon>
        <taxon>Chaetothyriales</taxon>
        <taxon>Chaetothyriales incertae sedis</taxon>
        <taxon>Neophaeococcomyces</taxon>
    </lineage>
</organism>
<dbReference type="EMBL" id="JAPDRQ010000235">
    <property type="protein sequence ID" value="KAJ9651801.1"/>
    <property type="molecule type" value="Genomic_DNA"/>
</dbReference>
<gene>
    <name evidence="1" type="ORF">H2198_008926</name>
</gene>
<reference evidence="1" key="1">
    <citation type="submission" date="2022-10" db="EMBL/GenBank/DDBJ databases">
        <title>Culturing micro-colonial fungi from biological soil crusts in the Mojave desert and describing Neophaeococcomyces mojavensis, and introducing the new genera and species Taxawa tesnikishii.</title>
        <authorList>
            <person name="Kurbessoian T."/>
            <person name="Stajich J.E."/>
        </authorList>
    </citation>
    <scope>NUCLEOTIDE SEQUENCE</scope>
    <source>
        <strain evidence="1">JES_112</strain>
    </source>
</reference>
<accession>A0ACC2ZW26</accession>
<proteinExistence type="predicted"/>
<evidence type="ECO:0000313" key="1">
    <source>
        <dbReference type="EMBL" id="KAJ9651801.1"/>
    </source>
</evidence>
<name>A0ACC2ZW26_9EURO</name>
<protein>
    <submittedName>
        <fullName evidence="1">Uncharacterized protein</fullName>
    </submittedName>
</protein>
<sequence length="890" mass="101916">MTDATSQRALKDSGHRYTSTNVHGHGRVIQGDVYGDVYLSRDDRSEREKQDDEQGIIKEFEKRVKLRKALEYEGRDTRLEQLSLPRIPPQSFEWIWATNVSFTSWLQNSAPFFWICGKPGSGKSTMMNYLVKSWNTETHLNHGGFQYVIVSFFFDFRMSTMTANNLEGILKMFLHTLSNKYPKLEKDLADKNAENSFSRANEALLMNLLCESVRSLNVRLCAFIDGLDEYRGAYMDLVISLLEIQDRTNMKVVLASRPEAALKQAFKDFPQIQMQDHNSSSVRVYIDSTVSRGRQDLVNVDDIFDEDMRRSVMDRAEGVLIWVRLAVDELMHAARANLSREDLREILERLPRELKDMYDYSVSRQNALYQTETCLLLFLLHIFGGTASFGVLRGIWSFCYRYFGSCQDMTPDLSDAAILARIMALLSSFVDYVAIRMTSIVRPIHKVVEPGKGEIRLMHKTLQAYLHQSRYVQSLLPTEFKADFSDNVHLRFCSEVVRTATADQVFDVERLVGYIANYRDIENPMPDLHNVYSEVSGQGREAWAPRLDLLEHALAHIFFAVKYHLPAFLGDPSIVTSMLSSYLMVFNSDMRLVRYCDWTLATRHNFVDLFVALDHGFDAYVDARLGNMPKLASMEGASVLHTMLQMAATLKSSEHKTHRIVQAGSSIASKNTIMLCVELFNICIVFDDSQVLPLLLMIDPVAYDHMNVRDEATMTCGQSNDLYHWWILHGQKASPRVRLALLQLLFKANENVNYACPMNGTALHLLLNQCREQHSSDCCPLAWFPWFAEADANPTLKHNGETVLQLADKLLTTRGSSRTKQRKLDNKLRQLLKLSRKHQQHHMPGGHLCDFEAVIQALRFYEARGQWPDFSESPLQRIRADQRPSTQVAG</sequence>
<evidence type="ECO:0000313" key="2">
    <source>
        <dbReference type="Proteomes" id="UP001172386"/>
    </source>
</evidence>
<keyword evidence="2" id="KW-1185">Reference proteome</keyword>